<feature type="domain" description="HTH cro/C1-type" evidence="1">
    <location>
        <begin position="16"/>
        <end position="71"/>
    </location>
</feature>
<organism evidence="2 3">
    <name type="scientific">Sulfuricurvum kujiense</name>
    <dbReference type="NCBI Taxonomy" id="148813"/>
    <lineage>
        <taxon>Bacteria</taxon>
        <taxon>Pseudomonadati</taxon>
        <taxon>Campylobacterota</taxon>
        <taxon>Epsilonproteobacteria</taxon>
        <taxon>Campylobacterales</taxon>
        <taxon>Sulfurimonadaceae</taxon>
        <taxon>Sulfuricurvum</taxon>
    </lineage>
</organism>
<accession>A0A2D3WKN0</accession>
<dbReference type="AlphaFoldDB" id="A0A2D3WKN0"/>
<dbReference type="Proteomes" id="UP000228859">
    <property type="component" value="Unassembled WGS sequence"/>
</dbReference>
<gene>
    <name evidence="2" type="ORF">CFH83_03840</name>
</gene>
<evidence type="ECO:0000313" key="2">
    <source>
        <dbReference type="EMBL" id="DAB38856.1"/>
    </source>
</evidence>
<dbReference type="Gene3D" id="1.10.260.40">
    <property type="entry name" value="lambda repressor-like DNA-binding domains"/>
    <property type="match status" value="1"/>
</dbReference>
<dbReference type="InterPro" id="IPR010982">
    <property type="entry name" value="Lambda_DNA-bd_dom_sf"/>
</dbReference>
<comment type="caution">
    <text evidence="2">The sequence shown here is derived from an EMBL/GenBank/DDBJ whole genome shotgun (WGS) entry which is preliminary data.</text>
</comment>
<dbReference type="InterPro" id="IPR001387">
    <property type="entry name" value="Cro/C1-type_HTH"/>
</dbReference>
<dbReference type="EMBL" id="DLUI01000059">
    <property type="protein sequence ID" value="DAB38856.1"/>
    <property type="molecule type" value="Genomic_DNA"/>
</dbReference>
<dbReference type="SMART" id="SM00530">
    <property type="entry name" value="HTH_XRE"/>
    <property type="match status" value="1"/>
</dbReference>
<dbReference type="PROSITE" id="PS50943">
    <property type="entry name" value="HTH_CROC1"/>
    <property type="match status" value="1"/>
</dbReference>
<evidence type="ECO:0000313" key="3">
    <source>
        <dbReference type="Proteomes" id="UP000228859"/>
    </source>
</evidence>
<dbReference type="SUPFAM" id="SSF47413">
    <property type="entry name" value="lambda repressor-like DNA-binding domains"/>
    <property type="match status" value="1"/>
</dbReference>
<name>A0A2D3WKN0_9BACT</name>
<dbReference type="GO" id="GO:0003677">
    <property type="term" value="F:DNA binding"/>
    <property type="evidence" value="ECO:0007669"/>
    <property type="project" value="InterPro"/>
</dbReference>
<protein>
    <recommendedName>
        <fullName evidence="1">HTH cro/C1-type domain-containing protein</fullName>
    </recommendedName>
</protein>
<reference evidence="2 3" key="1">
    <citation type="journal article" date="2017" name="Front. Microbiol.">
        <title>Comparative Genomic Analysis of the Class Epsilonproteobacteria and Proposed Reclassification to Epsilonbacteraeota (phyl. nov.).</title>
        <authorList>
            <person name="Waite D.W."/>
            <person name="Vanwonterghem I."/>
            <person name="Rinke C."/>
            <person name="Parks D.H."/>
            <person name="Zhang Y."/>
            <person name="Takai K."/>
            <person name="Sievert S.M."/>
            <person name="Simon J."/>
            <person name="Campbell B.J."/>
            <person name="Hanson T.E."/>
            <person name="Woyke T."/>
            <person name="Klotz M.G."/>
            <person name="Hugenholtz P."/>
        </authorList>
    </citation>
    <scope>NUCLEOTIDE SEQUENCE [LARGE SCALE GENOMIC DNA]</scope>
    <source>
        <strain evidence="2">UBA12443</strain>
    </source>
</reference>
<dbReference type="RefSeq" id="WP_294896340.1">
    <property type="nucleotide sequence ID" value="NZ_DLUI01000059.1"/>
</dbReference>
<dbReference type="CDD" id="cd00093">
    <property type="entry name" value="HTH_XRE"/>
    <property type="match status" value="1"/>
</dbReference>
<evidence type="ECO:0000259" key="1">
    <source>
        <dbReference type="PROSITE" id="PS50943"/>
    </source>
</evidence>
<sequence length="88" mass="9929">MERMYLTDFSDISDILYSLRKEKKVSRVVAGKKTGCSSKTIERLEKGEGGDIGISKIINLLDSLGYQIEIVPKGRLLTMEELQNGTRY</sequence>
<proteinExistence type="predicted"/>